<dbReference type="SUPFAM" id="SSF75005">
    <property type="entry name" value="Arabinanase/levansucrase/invertase"/>
    <property type="match status" value="1"/>
</dbReference>
<sequence length="359" mass="40306">MTKPNPSSYFWAAALLFCLSSWGCTNPEETTVVVDPPTEQPKTFTNPVYNVGPDPWVIQHDSTYYVTYTTGRNITLIATKRMSELNTGNAQARVVWTPPATGFNSKEIWAPELHRINGVWYVYYAASDGENRNHRMWVLANDNLDPLTDNWEDLGELELPDDKWAIDGSPVEIGGQRYFAWSGWEGDVNVRQLIYLAEMETPTRVVGDRVKILEPTENWEKNNVSPEVTEGPQFLQRGDFVFLFYSAGGCWTDGYSIGALWMDKNADPMLAESWSRIDTNPLFVSNASAQAYGPGHNSFFTSRDGTEDWILYHANPRQGMGCGDDRSIRMQKITYAPNGFPLLGQPAALGQRIPVPAGE</sequence>
<evidence type="ECO:0000256" key="2">
    <source>
        <dbReference type="ARBA" id="ARBA00022729"/>
    </source>
</evidence>
<keyword evidence="3 7" id="KW-0378">Hydrolase</keyword>
<evidence type="ECO:0000256" key="3">
    <source>
        <dbReference type="ARBA" id="ARBA00022801"/>
    </source>
</evidence>
<protein>
    <submittedName>
        <fullName evidence="9">Glycoside hydrolase family 43 protein</fullName>
    </submittedName>
</protein>
<dbReference type="Pfam" id="PF04616">
    <property type="entry name" value="Glyco_hydro_43"/>
    <property type="match status" value="1"/>
</dbReference>
<gene>
    <name evidence="9" type="ORF">H9S92_13135</name>
</gene>
<dbReference type="InterPro" id="IPR023296">
    <property type="entry name" value="Glyco_hydro_beta-prop_sf"/>
</dbReference>
<evidence type="ECO:0000313" key="9">
    <source>
        <dbReference type="EMBL" id="MBC6995117.1"/>
    </source>
</evidence>
<dbReference type="PANTHER" id="PTHR43817:SF1">
    <property type="entry name" value="HYDROLASE, FAMILY 43, PUTATIVE (AFU_ORTHOLOGUE AFUA_3G01660)-RELATED"/>
    <property type="match status" value="1"/>
</dbReference>
<keyword evidence="2 8" id="KW-0732">Signal</keyword>
<dbReference type="InterPro" id="IPR006710">
    <property type="entry name" value="Glyco_hydro_43"/>
</dbReference>
<evidence type="ECO:0000256" key="8">
    <source>
        <dbReference type="SAM" id="SignalP"/>
    </source>
</evidence>
<evidence type="ECO:0000256" key="7">
    <source>
        <dbReference type="RuleBase" id="RU361187"/>
    </source>
</evidence>
<dbReference type="PANTHER" id="PTHR43817">
    <property type="entry name" value="GLYCOSYL HYDROLASE"/>
    <property type="match status" value="1"/>
</dbReference>
<organism evidence="9 10">
    <name type="scientific">Neolewinella lacunae</name>
    <dbReference type="NCBI Taxonomy" id="1517758"/>
    <lineage>
        <taxon>Bacteria</taxon>
        <taxon>Pseudomonadati</taxon>
        <taxon>Bacteroidota</taxon>
        <taxon>Saprospiria</taxon>
        <taxon>Saprospirales</taxon>
        <taxon>Lewinellaceae</taxon>
        <taxon>Neolewinella</taxon>
    </lineage>
</organism>
<evidence type="ECO:0000256" key="6">
    <source>
        <dbReference type="PIRSR" id="PIRSR606710-2"/>
    </source>
</evidence>
<dbReference type="GO" id="GO:0004553">
    <property type="term" value="F:hydrolase activity, hydrolyzing O-glycosyl compounds"/>
    <property type="evidence" value="ECO:0007669"/>
    <property type="project" value="InterPro"/>
</dbReference>
<dbReference type="Proteomes" id="UP000650081">
    <property type="component" value="Unassembled WGS sequence"/>
</dbReference>
<feature type="site" description="Important for catalytic activity, responsible for pKa modulation of the active site Glu and correct orientation of both the proton donor and substrate" evidence="6">
    <location>
        <position position="167"/>
    </location>
</feature>
<accession>A0A923PJA7</accession>
<dbReference type="CDD" id="cd18820">
    <property type="entry name" value="GH43_LbAraf43-like"/>
    <property type="match status" value="1"/>
</dbReference>
<feature type="chain" id="PRO_5038116901" evidence="8">
    <location>
        <begin position="24"/>
        <end position="359"/>
    </location>
</feature>
<name>A0A923PJA7_9BACT</name>
<comment type="caution">
    <text evidence="9">The sequence shown here is derived from an EMBL/GenBank/DDBJ whole genome shotgun (WGS) entry which is preliminary data.</text>
</comment>
<proteinExistence type="inferred from homology"/>
<dbReference type="AlphaFoldDB" id="A0A923PJA7"/>
<feature type="active site" description="Proton acceptor" evidence="5">
    <location>
        <position position="54"/>
    </location>
</feature>
<dbReference type="Gene3D" id="2.115.10.20">
    <property type="entry name" value="Glycosyl hydrolase domain, family 43"/>
    <property type="match status" value="1"/>
</dbReference>
<keyword evidence="10" id="KW-1185">Reference proteome</keyword>
<reference evidence="9" key="1">
    <citation type="submission" date="2020-08" db="EMBL/GenBank/DDBJ databases">
        <title>Lewinella bacteria from marine environments.</title>
        <authorList>
            <person name="Zhong Y."/>
        </authorList>
    </citation>
    <scope>NUCLEOTIDE SEQUENCE</scope>
    <source>
        <strain evidence="9">KCTC 42187</strain>
    </source>
</reference>
<feature type="signal peptide" evidence="8">
    <location>
        <begin position="1"/>
        <end position="23"/>
    </location>
</feature>
<feature type="active site" description="Proton donor" evidence="5">
    <location>
        <position position="230"/>
    </location>
</feature>
<dbReference type="PIRSF" id="PIRSF025414">
    <property type="entry name" value="Alpha-L-arabinofuranosidase"/>
    <property type="match status" value="1"/>
</dbReference>
<keyword evidence="4 7" id="KW-0326">Glycosidase</keyword>
<dbReference type="InterPro" id="IPR016828">
    <property type="entry name" value="Alpha-L-arabinofuranosidase"/>
</dbReference>
<comment type="similarity">
    <text evidence="1 7">Belongs to the glycosyl hydrolase 43 family.</text>
</comment>
<evidence type="ECO:0000256" key="4">
    <source>
        <dbReference type="ARBA" id="ARBA00023295"/>
    </source>
</evidence>
<evidence type="ECO:0000313" key="10">
    <source>
        <dbReference type="Proteomes" id="UP000650081"/>
    </source>
</evidence>
<evidence type="ECO:0000256" key="5">
    <source>
        <dbReference type="PIRSR" id="PIRSR606710-1"/>
    </source>
</evidence>
<dbReference type="RefSeq" id="WP_187467167.1">
    <property type="nucleotide sequence ID" value="NZ_JAUFQK010000034.1"/>
</dbReference>
<evidence type="ECO:0000256" key="1">
    <source>
        <dbReference type="ARBA" id="ARBA00009865"/>
    </source>
</evidence>
<dbReference type="EMBL" id="JACSIT010000118">
    <property type="protein sequence ID" value="MBC6995117.1"/>
    <property type="molecule type" value="Genomic_DNA"/>
</dbReference>
<dbReference type="GO" id="GO:0005975">
    <property type="term" value="P:carbohydrate metabolic process"/>
    <property type="evidence" value="ECO:0007669"/>
    <property type="project" value="InterPro"/>
</dbReference>